<name>A0A2Z6ZXR9_9LAMI</name>
<dbReference type="EMBL" id="KV214470">
    <property type="protein sequence ID" value="KZT75623.1"/>
    <property type="molecule type" value="Genomic_DNA"/>
</dbReference>
<evidence type="ECO:0000313" key="2">
    <source>
        <dbReference type="Proteomes" id="UP000250235"/>
    </source>
</evidence>
<proteinExistence type="predicted"/>
<protein>
    <submittedName>
        <fullName evidence="1">Uncharacterized protein</fullName>
    </submittedName>
</protein>
<dbReference type="Proteomes" id="UP000250235">
    <property type="component" value="Unassembled WGS sequence"/>
</dbReference>
<evidence type="ECO:0000313" key="1">
    <source>
        <dbReference type="EMBL" id="KZT75623.1"/>
    </source>
</evidence>
<gene>
    <name evidence="1" type="ORF">F511_47352</name>
</gene>
<reference evidence="1 2" key="1">
    <citation type="journal article" date="2015" name="Proc. Natl. Acad. Sci. U.S.A.">
        <title>The resurrection genome of Boea hygrometrica: A blueprint for survival of dehydration.</title>
        <authorList>
            <person name="Xiao L."/>
            <person name="Yang G."/>
            <person name="Zhang L."/>
            <person name="Yang X."/>
            <person name="Zhao S."/>
            <person name="Ji Z."/>
            <person name="Zhou Q."/>
            <person name="Hu M."/>
            <person name="Wang Y."/>
            <person name="Chen M."/>
            <person name="Xu Y."/>
            <person name="Jin H."/>
            <person name="Xiao X."/>
            <person name="Hu G."/>
            <person name="Bao F."/>
            <person name="Hu Y."/>
            <person name="Wan P."/>
            <person name="Li L."/>
            <person name="Deng X."/>
            <person name="Kuang T."/>
            <person name="Xiang C."/>
            <person name="Zhu J.K."/>
            <person name="Oliver M.J."/>
            <person name="He Y."/>
        </authorList>
    </citation>
    <scope>NUCLEOTIDE SEQUENCE [LARGE SCALE GENOMIC DNA]</scope>
    <source>
        <strain evidence="2">cv. XS01</strain>
    </source>
</reference>
<organism evidence="1 2">
    <name type="scientific">Dorcoceras hygrometricum</name>
    <dbReference type="NCBI Taxonomy" id="472368"/>
    <lineage>
        <taxon>Eukaryota</taxon>
        <taxon>Viridiplantae</taxon>
        <taxon>Streptophyta</taxon>
        <taxon>Embryophyta</taxon>
        <taxon>Tracheophyta</taxon>
        <taxon>Spermatophyta</taxon>
        <taxon>Magnoliopsida</taxon>
        <taxon>eudicotyledons</taxon>
        <taxon>Gunneridae</taxon>
        <taxon>Pentapetalae</taxon>
        <taxon>asterids</taxon>
        <taxon>lamiids</taxon>
        <taxon>Lamiales</taxon>
        <taxon>Gesneriaceae</taxon>
        <taxon>Didymocarpoideae</taxon>
        <taxon>Trichosporeae</taxon>
        <taxon>Loxocarpinae</taxon>
        <taxon>Dorcoceras</taxon>
    </lineage>
</organism>
<accession>A0A2Z6ZXR9</accession>
<sequence length="105" mass="10855">MCACDRSALAELGGRDVGRCSANDCATGGRPLAASFAHGGAICRWMLLLVLRNCCAKTRRNVRAPRMSRPSARPCAVRDLGAAAAAVRPSSGDVSGVVATADFSF</sequence>
<keyword evidence="2" id="KW-1185">Reference proteome</keyword>
<dbReference type="AlphaFoldDB" id="A0A2Z6ZXR9"/>